<reference evidence="2 3" key="1">
    <citation type="journal article" date="2018" name="MBio">
        <title>Comparative Genomics Reveals the Core Gene Toolbox for the Fungus-Insect Symbiosis.</title>
        <authorList>
            <person name="Wang Y."/>
            <person name="Stata M."/>
            <person name="Wang W."/>
            <person name="Stajich J.E."/>
            <person name="White M.M."/>
            <person name="Moncalvo J.M."/>
        </authorList>
    </citation>
    <scope>NUCLEOTIDE SEQUENCE [LARGE SCALE GENOMIC DNA]</scope>
    <source>
        <strain evidence="2 3">AUS-77-4</strain>
    </source>
</reference>
<dbReference type="Proteomes" id="UP000245699">
    <property type="component" value="Unassembled WGS sequence"/>
</dbReference>
<evidence type="ECO:0000256" key="1">
    <source>
        <dbReference type="SAM" id="MobiDB-lite"/>
    </source>
</evidence>
<accession>A0A2T9XYP4</accession>
<dbReference type="AlphaFoldDB" id="A0A2T9XYP4"/>
<comment type="caution">
    <text evidence="2">The sequence shown here is derived from an EMBL/GenBank/DDBJ whole genome shotgun (WGS) entry which is preliminary data.</text>
</comment>
<sequence length="485" mass="56629">MSIKKSLAVKSLIEHSKKLSEDNDGLDILEYTVTKRNGGKGVGSRQMNTFNIKAINTLNSIINNIKQLYDSLPANNKGFTFSNSTYYSSRQISIQNIFNLDKYRRNISPSRSKITPDVVNLVYQYVNNHSVSISIPRRRSSGLTDVVSVRHFTNTKKYIYKKLKNDHPDIKLKNAKFHKLCPKTYVKPKKWTDMCNVCVAGKKVIKTRASGINQDLDIILQQENAIREYEEHIQLANKQRASSVYYNRTSISDLFFCLITKTNGEIKRRYYNYMSRFLAYNSKYTVNCLTKLINSDYISNYKNVYLWSDAGTHFRSNEYIYEVFETILKKFTLKTFYLNYFLECYGKGDVYGHFGVLAKWFYEIENTRNILTFEELIKSFKDKVSEQASIYKVTSKEIGYYFIEYEGQDRSTPINSMVVKNLRTCLSFHICKTEKKLKLCPLSTMDLRDYRSIKVKTESVLDERKKNSSSQKNQSFLDKDHGTKF</sequence>
<dbReference type="STRING" id="61424.A0A2T9XYP4"/>
<keyword evidence="3" id="KW-1185">Reference proteome</keyword>
<evidence type="ECO:0000313" key="3">
    <source>
        <dbReference type="Proteomes" id="UP000245699"/>
    </source>
</evidence>
<protein>
    <submittedName>
        <fullName evidence="2">Uncharacterized protein</fullName>
    </submittedName>
</protein>
<organism evidence="2 3">
    <name type="scientific">Furculomyces boomerangus</name>
    <dbReference type="NCBI Taxonomy" id="61424"/>
    <lineage>
        <taxon>Eukaryota</taxon>
        <taxon>Fungi</taxon>
        <taxon>Fungi incertae sedis</taxon>
        <taxon>Zoopagomycota</taxon>
        <taxon>Kickxellomycotina</taxon>
        <taxon>Harpellomycetes</taxon>
        <taxon>Harpellales</taxon>
        <taxon>Harpellaceae</taxon>
        <taxon>Furculomyces</taxon>
    </lineage>
</organism>
<gene>
    <name evidence="2" type="ORF">BB559_007133</name>
</gene>
<dbReference type="EMBL" id="MBFT01001134">
    <property type="protein sequence ID" value="PVU85211.1"/>
    <property type="molecule type" value="Genomic_DNA"/>
</dbReference>
<proteinExistence type="predicted"/>
<name>A0A2T9XYP4_9FUNG</name>
<feature type="region of interest" description="Disordered" evidence="1">
    <location>
        <begin position="463"/>
        <end position="485"/>
    </location>
</feature>
<evidence type="ECO:0000313" key="2">
    <source>
        <dbReference type="EMBL" id="PVU85211.1"/>
    </source>
</evidence>
<dbReference type="OrthoDB" id="5593919at2759"/>